<dbReference type="SUPFAM" id="SSF55785">
    <property type="entry name" value="PYP-like sensor domain (PAS domain)"/>
    <property type="match status" value="2"/>
</dbReference>
<feature type="domain" description="Histidine kinase" evidence="7">
    <location>
        <begin position="590"/>
        <end position="806"/>
    </location>
</feature>
<evidence type="ECO:0000256" key="6">
    <source>
        <dbReference type="SAM" id="Phobius"/>
    </source>
</evidence>
<evidence type="ECO:0000256" key="5">
    <source>
        <dbReference type="ARBA" id="ARBA00022777"/>
    </source>
</evidence>
<reference evidence="10" key="1">
    <citation type="journal article" date="2019" name="J. Bacteriol.">
        <title>A Mutagenic Screen Identifies a TonB-Dependent Receptor Required for the Lanthanide Metal Switch in the Type I Methanotroph 'Methylotuvimicrobium buryatense' 5GB1C.</title>
        <authorList>
            <person name="Groom J.D."/>
            <person name="Ford S.M."/>
            <person name="Pesesky M.W."/>
            <person name="Lidstrom M.E."/>
        </authorList>
    </citation>
    <scope>NUCLEOTIDE SEQUENCE [LARGE SCALE GENOMIC DNA]</scope>
    <source>
        <strain evidence="10">5GB1C</strain>
    </source>
</reference>
<dbReference type="CDD" id="cd12915">
    <property type="entry name" value="PDC2_DGC_like"/>
    <property type="match status" value="1"/>
</dbReference>
<evidence type="ECO:0000256" key="3">
    <source>
        <dbReference type="ARBA" id="ARBA00022553"/>
    </source>
</evidence>
<dbReference type="STRING" id="675511.GCA_000341735_01715"/>
<dbReference type="EMBL" id="CP035467">
    <property type="protein sequence ID" value="QCW81940.1"/>
    <property type="molecule type" value="Genomic_DNA"/>
</dbReference>
<dbReference type="RefSeq" id="WP_017840266.1">
    <property type="nucleotide sequence ID" value="NZ_CP035467.1"/>
</dbReference>
<keyword evidence="6" id="KW-1133">Transmembrane helix</keyword>
<dbReference type="InterPro" id="IPR000700">
    <property type="entry name" value="PAS-assoc_C"/>
</dbReference>
<evidence type="ECO:0000313" key="9">
    <source>
        <dbReference type="EMBL" id="QCW81940.1"/>
    </source>
</evidence>
<dbReference type="Pfam" id="PF08447">
    <property type="entry name" value="PAS_3"/>
    <property type="match status" value="1"/>
</dbReference>
<dbReference type="AlphaFoldDB" id="A0A4P9UN25"/>
<dbReference type="PRINTS" id="PR00344">
    <property type="entry name" value="BCTRLSENSOR"/>
</dbReference>
<keyword evidence="6" id="KW-0812">Transmembrane</keyword>
<dbReference type="KEGG" id="mbur:EQU24_06505"/>
<keyword evidence="3" id="KW-0597">Phosphoprotein</keyword>
<feature type="transmembrane region" description="Helical" evidence="6">
    <location>
        <begin position="281"/>
        <end position="303"/>
    </location>
</feature>
<evidence type="ECO:0000259" key="7">
    <source>
        <dbReference type="PROSITE" id="PS50109"/>
    </source>
</evidence>
<dbReference type="EC" id="2.7.13.3" evidence="2"/>
<dbReference type="InterPro" id="IPR005467">
    <property type="entry name" value="His_kinase_dom"/>
</dbReference>
<dbReference type="Gene3D" id="1.10.287.130">
    <property type="match status" value="1"/>
</dbReference>
<dbReference type="PROSITE" id="PS50113">
    <property type="entry name" value="PAC"/>
    <property type="match status" value="1"/>
</dbReference>
<dbReference type="InterPro" id="IPR052162">
    <property type="entry name" value="Sensor_kinase/Photoreceptor"/>
</dbReference>
<dbReference type="InterPro" id="IPR004358">
    <property type="entry name" value="Sig_transdc_His_kin-like_C"/>
</dbReference>
<dbReference type="InterPro" id="IPR036097">
    <property type="entry name" value="HisK_dim/P_sf"/>
</dbReference>
<dbReference type="InterPro" id="IPR013656">
    <property type="entry name" value="PAS_4"/>
</dbReference>
<evidence type="ECO:0000256" key="1">
    <source>
        <dbReference type="ARBA" id="ARBA00000085"/>
    </source>
</evidence>
<evidence type="ECO:0000256" key="4">
    <source>
        <dbReference type="ARBA" id="ARBA00022679"/>
    </source>
</evidence>
<dbReference type="GO" id="GO:0000155">
    <property type="term" value="F:phosphorelay sensor kinase activity"/>
    <property type="evidence" value="ECO:0007669"/>
    <property type="project" value="InterPro"/>
</dbReference>
<dbReference type="InterPro" id="IPR001610">
    <property type="entry name" value="PAC"/>
</dbReference>
<dbReference type="PANTHER" id="PTHR43304:SF1">
    <property type="entry name" value="PAC DOMAIN-CONTAINING PROTEIN"/>
    <property type="match status" value="1"/>
</dbReference>
<dbReference type="NCBIfam" id="TIGR00229">
    <property type="entry name" value="sensory_box"/>
    <property type="match status" value="1"/>
</dbReference>
<evidence type="ECO:0000256" key="2">
    <source>
        <dbReference type="ARBA" id="ARBA00012438"/>
    </source>
</evidence>
<dbReference type="CDD" id="cd12914">
    <property type="entry name" value="PDC1_DGC_like"/>
    <property type="match status" value="1"/>
</dbReference>
<organism evidence="9 10">
    <name type="scientific">Methylotuvimicrobium buryatense</name>
    <name type="common">Methylomicrobium buryatense</name>
    <dbReference type="NCBI Taxonomy" id="95641"/>
    <lineage>
        <taxon>Bacteria</taxon>
        <taxon>Pseudomonadati</taxon>
        <taxon>Pseudomonadota</taxon>
        <taxon>Gammaproteobacteria</taxon>
        <taxon>Methylococcales</taxon>
        <taxon>Methylococcaceae</taxon>
        <taxon>Methylotuvimicrobium</taxon>
    </lineage>
</organism>
<dbReference type="InterPro" id="IPR013655">
    <property type="entry name" value="PAS_fold_3"/>
</dbReference>
<dbReference type="SUPFAM" id="SSF47384">
    <property type="entry name" value="Homodimeric domain of signal transducing histidine kinase"/>
    <property type="match status" value="1"/>
</dbReference>
<evidence type="ECO:0000313" key="10">
    <source>
        <dbReference type="Proteomes" id="UP000305881"/>
    </source>
</evidence>
<proteinExistence type="predicted"/>
<feature type="domain" description="PAC" evidence="8">
    <location>
        <begin position="520"/>
        <end position="579"/>
    </location>
</feature>
<dbReference type="InterPro" id="IPR003661">
    <property type="entry name" value="HisK_dim/P_dom"/>
</dbReference>
<dbReference type="SMART" id="SM00387">
    <property type="entry name" value="HATPase_c"/>
    <property type="match status" value="1"/>
</dbReference>
<dbReference type="Pfam" id="PF00512">
    <property type="entry name" value="HisKA"/>
    <property type="match status" value="1"/>
</dbReference>
<dbReference type="SUPFAM" id="SSF55874">
    <property type="entry name" value="ATPase domain of HSP90 chaperone/DNA topoisomerase II/histidine kinase"/>
    <property type="match status" value="1"/>
</dbReference>
<dbReference type="CDD" id="cd00082">
    <property type="entry name" value="HisKA"/>
    <property type="match status" value="1"/>
</dbReference>
<dbReference type="InterPro" id="IPR035965">
    <property type="entry name" value="PAS-like_dom_sf"/>
</dbReference>
<dbReference type="PANTHER" id="PTHR43304">
    <property type="entry name" value="PHYTOCHROME-LIKE PROTEIN CPH1"/>
    <property type="match status" value="1"/>
</dbReference>
<dbReference type="SMART" id="SM00388">
    <property type="entry name" value="HisKA"/>
    <property type="match status" value="1"/>
</dbReference>
<accession>A0A4P9UN25</accession>
<dbReference type="Gene3D" id="3.30.565.10">
    <property type="entry name" value="Histidine kinase-like ATPase, C-terminal domain"/>
    <property type="match status" value="1"/>
</dbReference>
<evidence type="ECO:0000259" key="8">
    <source>
        <dbReference type="PROSITE" id="PS50113"/>
    </source>
</evidence>
<dbReference type="Gene3D" id="3.30.450.20">
    <property type="entry name" value="PAS domain"/>
    <property type="match status" value="3"/>
</dbReference>
<protein>
    <recommendedName>
        <fullName evidence="2">histidine kinase</fullName>
        <ecNumber evidence="2">2.7.13.3</ecNumber>
    </recommendedName>
</protein>
<dbReference type="Pfam" id="PF02518">
    <property type="entry name" value="HATPase_c"/>
    <property type="match status" value="1"/>
</dbReference>
<sequence length="818" mass="93638">MNQSNNGTYRKLRRTVTLGVCGILLLFALFIVYVVRNERINRLHGLAAHASAATSVNEVLLSRVLVDIDRFLLKTRLLLKQGKADESLPGSLQGELAANPELVDLLIVDRDGVVSHWTGAGDKPVVHDHPSYTYHFNRSEDHLFVSPPMPSSISEGEYEVSFSRPYFDDEQHFAGTVVAVVSIDRLAEIFAGIERAPGSTLVVMNNDNQVWFRNPRVPGDSGTRLREVLKPYRDKRQRSGRVISPFDGKAYWVVEKRMADFPLRILTSAEMTSVMAAERAMIAWAIALFLVVSSVLFVLLYLIRRQMDDLERGENALQKSHDLLTKLSKQVPGVIYQFRLFPDGRSCYPFASCGIEDIYEVTPEQVREDAALTIARIHPEDRNNVISSVWESAAAMTAWHQEYRVMLPKQGLRWLRGESRPERLEDNSVLWHGFITDITERKLYELAAQELNRDFNTFLDNTSDYVYFKDQDSRIRFCSKPLATVSGYDNWLELVGKHDSEIFQEDIARIYFEEEQPIFKDGNPLINKIDPYYDLHGQLRWVNTNKWPVFDCDGKTVVGLFGISRDVTEQKRIEEELRRSNVDLEQFAYSVSHDMRQPLRMITGHLQLLERALRDTLDEESRTNMAFALDGARRMDAMIVSLLDYSRVGRKTEPKTWLESKEALDEAMVFLQPNIVGTQAEIDVRGEWPTVFASRDELSRLFLNLIGNALKYREADIQPRIEISSDVDSVNWRVSIRDNGIGIDPTQIDRLFQFFSRLQLRSCYEGTGMGLALCRRIVEHHGGNIRAESQVEGYGSTFSFELPISKPPQQHTGESFYE</sequence>
<feature type="transmembrane region" description="Helical" evidence="6">
    <location>
        <begin position="12"/>
        <end position="35"/>
    </location>
</feature>
<dbReference type="Pfam" id="PF08448">
    <property type="entry name" value="PAS_4"/>
    <property type="match status" value="1"/>
</dbReference>
<gene>
    <name evidence="9" type="ORF">EQU24_06505</name>
</gene>
<dbReference type="SMART" id="SM00086">
    <property type="entry name" value="PAC"/>
    <property type="match status" value="2"/>
</dbReference>
<dbReference type="OrthoDB" id="1931120at2"/>
<name>A0A4P9UN25_METBY</name>
<keyword evidence="4" id="KW-0808">Transferase</keyword>
<dbReference type="InterPro" id="IPR003594">
    <property type="entry name" value="HATPase_dom"/>
</dbReference>
<dbReference type="InterPro" id="IPR036890">
    <property type="entry name" value="HATPase_C_sf"/>
</dbReference>
<keyword evidence="6" id="KW-0472">Membrane</keyword>
<dbReference type="Proteomes" id="UP000305881">
    <property type="component" value="Chromosome"/>
</dbReference>
<keyword evidence="5" id="KW-0418">Kinase</keyword>
<dbReference type="PROSITE" id="PS50109">
    <property type="entry name" value="HIS_KIN"/>
    <property type="match status" value="1"/>
</dbReference>
<comment type="catalytic activity">
    <reaction evidence="1">
        <text>ATP + protein L-histidine = ADP + protein N-phospho-L-histidine.</text>
        <dbReference type="EC" id="2.7.13.3"/>
    </reaction>
</comment>
<dbReference type="InterPro" id="IPR000014">
    <property type="entry name" value="PAS"/>
</dbReference>
<keyword evidence="10" id="KW-1185">Reference proteome</keyword>